<keyword evidence="3" id="KW-0238">DNA-binding</keyword>
<evidence type="ECO:0000256" key="1">
    <source>
        <dbReference type="ARBA" id="ARBA00004123"/>
    </source>
</evidence>
<dbReference type="PRINTS" id="PR00404">
    <property type="entry name" value="MADSDOMAIN"/>
</dbReference>
<evidence type="ECO:0000256" key="6">
    <source>
        <dbReference type="ARBA" id="ARBA00025805"/>
    </source>
</evidence>
<comment type="similarity">
    <text evidence="6">Belongs to the MEF2 family.</text>
</comment>
<evidence type="ECO:0000313" key="10">
    <source>
        <dbReference type="Proteomes" id="UP001497453"/>
    </source>
</evidence>
<dbReference type="PANTHER" id="PTHR11945:SF534">
    <property type="entry name" value="MYOCYTE-SPECIFIC ENHANCER FACTOR 2"/>
    <property type="match status" value="1"/>
</dbReference>
<dbReference type="SUPFAM" id="SSF55455">
    <property type="entry name" value="SRF-like"/>
    <property type="match status" value="1"/>
</dbReference>
<feature type="region of interest" description="Disordered" evidence="7">
    <location>
        <begin position="80"/>
        <end position="346"/>
    </location>
</feature>
<dbReference type="InterPro" id="IPR002100">
    <property type="entry name" value="TF_MADSbox"/>
</dbReference>
<feature type="compositionally biased region" description="Polar residues" evidence="7">
    <location>
        <begin position="456"/>
        <end position="471"/>
    </location>
</feature>
<evidence type="ECO:0000256" key="4">
    <source>
        <dbReference type="ARBA" id="ARBA00023163"/>
    </source>
</evidence>
<gene>
    <name evidence="9" type="ORF">GFSPODELE1_LOCUS9777</name>
</gene>
<feature type="compositionally biased region" description="Polar residues" evidence="7">
    <location>
        <begin position="139"/>
        <end position="163"/>
    </location>
</feature>
<dbReference type="EMBL" id="OZ037951">
    <property type="protein sequence ID" value="CAL1714449.1"/>
    <property type="molecule type" value="Genomic_DNA"/>
</dbReference>
<reference evidence="10" key="1">
    <citation type="submission" date="2024-04" db="EMBL/GenBank/DDBJ databases">
        <authorList>
            <person name="Shaw F."/>
            <person name="Minotto A."/>
        </authorList>
    </citation>
    <scope>NUCLEOTIDE SEQUENCE [LARGE SCALE GENOMIC DNA]</scope>
</reference>
<evidence type="ECO:0000256" key="5">
    <source>
        <dbReference type="ARBA" id="ARBA00023242"/>
    </source>
</evidence>
<feature type="compositionally biased region" description="Low complexity" evidence="7">
    <location>
        <begin position="213"/>
        <end position="226"/>
    </location>
</feature>
<feature type="compositionally biased region" description="Polar residues" evidence="7">
    <location>
        <begin position="176"/>
        <end position="191"/>
    </location>
</feature>
<evidence type="ECO:0000259" key="8">
    <source>
        <dbReference type="PROSITE" id="PS50066"/>
    </source>
</evidence>
<name>A0ABP1E5D8_9APHY</name>
<feature type="compositionally biased region" description="Polar residues" evidence="7">
    <location>
        <begin position="293"/>
        <end position="321"/>
    </location>
</feature>
<dbReference type="SMART" id="SM00432">
    <property type="entry name" value="MADS"/>
    <property type="match status" value="1"/>
</dbReference>
<feature type="compositionally biased region" description="Acidic residues" evidence="7">
    <location>
        <begin position="96"/>
        <end position="107"/>
    </location>
</feature>
<keyword evidence="4" id="KW-0804">Transcription</keyword>
<evidence type="ECO:0000256" key="2">
    <source>
        <dbReference type="ARBA" id="ARBA00023015"/>
    </source>
</evidence>
<dbReference type="Gene3D" id="3.40.1810.10">
    <property type="entry name" value="Transcription factor, MADS-box"/>
    <property type="match status" value="1"/>
</dbReference>
<feature type="compositionally biased region" description="Polar residues" evidence="7">
    <location>
        <begin position="385"/>
        <end position="404"/>
    </location>
</feature>
<dbReference type="InterPro" id="IPR036879">
    <property type="entry name" value="TF_MADSbox_sf"/>
</dbReference>
<feature type="compositionally biased region" description="Low complexity" evidence="7">
    <location>
        <begin position="322"/>
        <end position="334"/>
    </location>
</feature>
<dbReference type="CDD" id="cd00265">
    <property type="entry name" value="MADS_MEF2_like"/>
    <property type="match status" value="1"/>
</dbReference>
<comment type="subcellular location">
    <subcellularLocation>
        <location evidence="1">Nucleus</location>
    </subcellularLocation>
</comment>
<dbReference type="InterPro" id="IPR033896">
    <property type="entry name" value="MEF2-like_N"/>
</dbReference>
<evidence type="ECO:0000256" key="7">
    <source>
        <dbReference type="SAM" id="MobiDB-lite"/>
    </source>
</evidence>
<feature type="domain" description="MADS-box" evidence="8">
    <location>
        <begin position="1"/>
        <end position="51"/>
    </location>
</feature>
<feature type="compositionally biased region" description="Low complexity" evidence="7">
    <location>
        <begin position="414"/>
        <end position="455"/>
    </location>
</feature>
<evidence type="ECO:0000313" key="9">
    <source>
        <dbReference type="EMBL" id="CAL1714449.1"/>
    </source>
</evidence>
<evidence type="ECO:0000256" key="3">
    <source>
        <dbReference type="ARBA" id="ARBA00023125"/>
    </source>
</evidence>
<dbReference type="Proteomes" id="UP001497453">
    <property type="component" value="Chromosome 8"/>
</dbReference>
<feature type="compositionally biased region" description="Low complexity" evidence="7">
    <location>
        <begin position="245"/>
        <end position="269"/>
    </location>
</feature>
<sequence>MGRRKIEIQPITHERNRSVTFLKRKNGLFKKAYELGVLCSVDVAVIIFEERPGHHVKLYQYCSGDVNNIVQRHLRFEGERDTKGPHDFSGVKAEDVADEDEDGDEDDGSRPKMNGKSTKPKIENTNSNGLGSHRPSLHTDLSSNMDIDYRSSNTRGSPNSLGSPNLPISGERLNLGASNMRSLPMNSNTNHNNKRPRLAPLTGDLSPDSHLHAAQSAPAAMGPSSAGSGGGPTYPYRLEVDLNFPPSGHLGSLGSGLPPHGAPHPSLSGLYSHNGLMNSQTSPGFVPPFDFSRPTQHQQQGAPTLRSVTFPSHSSGPYANPQQQTGVYQSQQGSHRSGVGVTGGQHVQNNSLFADLLDSATGDHHSGHHQSASTTFSAFDWPVHNQQSQAQRDSVAQQPTNDSGPNWLDFLSGPSPSSQQQPQQQSPSLSLPSHQNHSPGRPASNSVSSTRSNASYTAITPAGSSMESMSPSMLGRKRSRGDDDGTAMSVSDLGVDDGEEVRISGSSSLTGGGVGVNGKLDHAEGSPGGGGRG</sequence>
<feature type="region of interest" description="Disordered" evidence="7">
    <location>
        <begin position="385"/>
        <end position="533"/>
    </location>
</feature>
<keyword evidence="5" id="KW-0539">Nucleus</keyword>
<dbReference type="PROSITE" id="PS50066">
    <property type="entry name" value="MADS_BOX_2"/>
    <property type="match status" value="1"/>
</dbReference>
<keyword evidence="10" id="KW-1185">Reference proteome</keyword>
<organism evidence="9 10">
    <name type="scientific">Somion occarium</name>
    <dbReference type="NCBI Taxonomy" id="3059160"/>
    <lineage>
        <taxon>Eukaryota</taxon>
        <taxon>Fungi</taxon>
        <taxon>Dikarya</taxon>
        <taxon>Basidiomycota</taxon>
        <taxon>Agaricomycotina</taxon>
        <taxon>Agaricomycetes</taxon>
        <taxon>Polyporales</taxon>
        <taxon>Cerrenaceae</taxon>
        <taxon>Somion</taxon>
    </lineage>
</organism>
<dbReference type="PANTHER" id="PTHR11945">
    <property type="entry name" value="MADS BOX PROTEIN"/>
    <property type="match status" value="1"/>
</dbReference>
<dbReference type="Pfam" id="PF00319">
    <property type="entry name" value="SRF-TF"/>
    <property type="match status" value="1"/>
</dbReference>
<proteinExistence type="inferred from homology"/>
<accession>A0ABP1E5D8</accession>
<keyword evidence="2" id="KW-0805">Transcription regulation</keyword>
<protein>
    <recommendedName>
        <fullName evidence="8">MADS-box domain-containing protein</fullName>
    </recommendedName>
</protein>